<feature type="transmembrane region" description="Helical" evidence="1">
    <location>
        <begin position="188"/>
        <end position="209"/>
    </location>
</feature>
<feature type="transmembrane region" description="Helical" evidence="1">
    <location>
        <begin position="45"/>
        <end position="64"/>
    </location>
</feature>
<feature type="domain" description="YdbS-like PH" evidence="2">
    <location>
        <begin position="66"/>
        <end position="148"/>
    </location>
</feature>
<dbReference type="PANTHER" id="PTHR34473:SF2">
    <property type="entry name" value="UPF0699 TRANSMEMBRANE PROTEIN YDBT"/>
    <property type="match status" value="1"/>
</dbReference>
<dbReference type="STRING" id="1150625.Q75_13685"/>
<proteinExistence type="predicted"/>
<comment type="caution">
    <text evidence="3">The sequence shown here is derived from an EMBL/GenBank/DDBJ whole genome shotgun (WGS) entry which is preliminary data.</text>
</comment>
<dbReference type="AlphaFoldDB" id="A0A147K5N1"/>
<feature type="transmembrane region" description="Helical" evidence="1">
    <location>
        <begin position="12"/>
        <end position="33"/>
    </location>
</feature>
<feature type="domain" description="YdbS-like PH" evidence="2">
    <location>
        <begin position="407"/>
        <end position="485"/>
    </location>
</feature>
<evidence type="ECO:0000256" key="1">
    <source>
        <dbReference type="SAM" id="Phobius"/>
    </source>
</evidence>
<evidence type="ECO:0000259" key="2">
    <source>
        <dbReference type="Pfam" id="PF03703"/>
    </source>
</evidence>
<dbReference type="EMBL" id="LDYG01000046">
    <property type="protein sequence ID" value="KUP04943.1"/>
    <property type="molecule type" value="Genomic_DNA"/>
</dbReference>
<accession>A0A147K5N1</accession>
<dbReference type="PIRSF" id="PIRSF026631">
    <property type="entry name" value="UCP026631"/>
    <property type="match status" value="1"/>
</dbReference>
<reference evidence="3 4" key="1">
    <citation type="journal article" date="2016" name="Front. Microbiol.">
        <title>Microevolution Analysis of Bacillus coahuilensis Unveils Differences in Phosphorus Acquisition Strategies and Their Regulation.</title>
        <authorList>
            <person name="Gomez-Lunar Z."/>
            <person name="Hernandez-Gonzalez I."/>
            <person name="Rodriguez-Torres M.D."/>
            <person name="Souza V."/>
            <person name="Olmedo-Alvarez G."/>
        </authorList>
    </citation>
    <scope>NUCLEOTIDE SEQUENCE [LARGE SCALE GENOMIC DNA]</scope>
    <source>
        <strain evidence="4">p1.1.43</strain>
    </source>
</reference>
<feature type="transmembrane region" description="Helical" evidence="1">
    <location>
        <begin position="229"/>
        <end position="259"/>
    </location>
</feature>
<feature type="domain" description="YdbS-like PH" evidence="2">
    <location>
        <begin position="268"/>
        <end position="327"/>
    </location>
</feature>
<evidence type="ECO:0000313" key="4">
    <source>
        <dbReference type="Proteomes" id="UP000074108"/>
    </source>
</evidence>
<keyword evidence="1" id="KW-0472">Membrane</keyword>
<feature type="transmembrane region" description="Helical" evidence="1">
    <location>
        <begin position="369"/>
        <end position="402"/>
    </location>
</feature>
<organism evidence="3 4">
    <name type="scientific">Bacillus coahuilensis p1.1.43</name>
    <dbReference type="NCBI Taxonomy" id="1150625"/>
    <lineage>
        <taxon>Bacteria</taxon>
        <taxon>Bacillati</taxon>
        <taxon>Bacillota</taxon>
        <taxon>Bacilli</taxon>
        <taxon>Bacillales</taxon>
        <taxon>Bacillaceae</taxon>
        <taxon>Bacillus</taxon>
    </lineage>
</organism>
<name>A0A147K5N1_9BACI</name>
<keyword evidence="4" id="KW-1185">Reference proteome</keyword>
<dbReference type="Proteomes" id="UP000074108">
    <property type="component" value="Unassembled WGS sequence"/>
</dbReference>
<dbReference type="InterPro" id="IPR005182">
    <property type="entry name" value="YdbS-like_PH"/>
</dbReference>
<dbReference type="PATRIC" id="fig|1150625.3.peg.2870"/>
<sequence length="491" mass="55783">MFERKKLHPISAVTNLLKSLKEIIIPFIVLVFFNAGSEKTAFWDYIPIGVMVLLPIIAFINGILKWWRFSYRIEEEELRIEYGVFIRKRRYIPIERIQSLNFSEGLLHRPFSLVKVKVETAGSSDPSEAEAELTAIRKEEAEELQTIIRQIKNKKRSEISESVGELDGVEAEYELKEEIVYQMSLKDLFLMGLTSGGVGVIFSGLAVFFSQGSEFIPYEYVYDQLEIFVSNGVVFVSVISFFALLFTWMLSVGATAIVYGNFTVKKLENEIIVTKGLIEKKQITIPQDRIQGIHIVQSPIRELLGFSTVKIVSAGGSVLDKDSVNINVLPFIKRNQIGSIMTQIVPGYELLESITPLPKRSKRKYIIRLLFLPILPMIGLTAAWFPYGALSFVGVPFLWWFALLQHRTAGVHVGTDQLTVQYRGVTKNRIVLKKNRIQVIEYSESWFQKRNNLATLLSTVKSSGASLVGKVRDLEGKTAHDVMEWFSPKQK</sequence>
<evidence type="ECO:0000313" key="3">
    <source>
        <dbReference type="EMBL" id="KUP04943.1"/>
    </source>
</evidence>
<gene>
    <name evidence="3" type="ORF">Q75_13685</name>
</gene>
<dbReference type="PANTHER" id="PTHR34473">
    <property type="entry name" value="UPF0699 TRANSMEMBRANE PROTEIN YDBS"/>
    <property type="match status" value="1"/>
</dbReference>
<keyword evidence="1" id="KW-0812">Transmembrane</keyword>
<protein>
    <recommendedName>
        <fullName evidence="2">YdbS-like PH domain-containing protein</fullName>
    </recommendedName>
</protein>
<dbReference type="InterPro" id="IPR014529">
    <property type="entry name" value="UCP026631"/>
</dbReference>
<keyword evidence="1" id="KW-1133">Transmembrane helix</keyword>
<dbReference type="Pfam" id="PF03703">
    <property type="entry name" value="bPH_2"/>
    <property type="match status" value="3"/>
</dbReference>